<name>A0A6B9FU57_9HYPH</name>
<reference evidence="1 2" key="2">
    <citation type="journal article" date="2013" name="Genome Announc.">
        <title>Draft Genome Sequence of Methylobacterium mesophilicum Strain SR1.6/6, Isolated from Citrus sinensis.</title>
        <authorList>
            <person name="Marinho Almeida D."/>
            <person name="Dini-Andreote F."/>
            <person name="Camargo Neves A.A."/>
            <person name="Juca Ramos R.T."/>
            <person name="Andreote F.D."/>
            <person name="Carneiro A.R."/>
            <person name="Oliveira de Souza Lima A."/>
            <person name="Caracciolo Gomes de Sa P.H."/>
            <person name="Ribeiro Barbosa M.S."/>
            <person name="Araujo W.L."/>
            <person name="Silva A."/>
        </authorList>
    </citation>
    <scope>NUCLEOTIDE SEQUENCE [LARGE SCALE GENOMIC DNA]</scope>
    <source>
        <strain evidence="1 2">SR1.6/6</strain>
    </source>
</reference>
<evidence type="ECO:0000313" key="2">
    <source>
        <dbReference type="Proteomes" id="UP000012488"/>
    </source>
</evidence>
<organism evidence="1 2">
    <name type="scientific">Methylobacterium mesophilicum SR1.6/6</name>
    <dbReference type="NCBI Taxonomy" id="908290"/>
    <lineage>
        <taxon>Bacteria</taxon>
        <taxon>Pseudomonadati</taxon>
        <taxon>Pseudomonadota</taxon>
        <taxon>Alphaproteobacteria</taxon>
        <taxon>Hyphomicrobiales</taxon>
        <taxon>Methylobacteriaceae</taxon>
        <taxon>Methylobacterium</taxon>
    </lineage>
</organism>
<accession>A0A6B9FU57</accession>
<dbReference type="RefSeq" id="WP_010684417.1">
    <property type="nucleotide sequence ID" value="NZ_CP043538.1"/>
</dbReference>
<protein>
    <submittedName>
        <fullName evidence="1">Uncharacterized protein</fullName>
    </submittedName>
</protein>
<dbReference type="Proteomes" id="UP000012488">
    <property type="component" value="Chromosome"/>
</dbReference>
<gene>
    <name evidence="1" type="ORF">MMSR116_29445</name>
</gene>
<reference evidence="1 2" key="1">
    <citation type="journal article" date="2012" name="Genet. Mol. Biol.">
        <title>Analysis of 16S rRNA and mxaF genes revealing insights into Methylobacterium niche-specific plant association.</title>
        <authorList>
            <person name="Dourado M.N."/>
            <person name="Andreote F.D."/>
            <person name="Dini-Andreote F."/>
            <person name="Conti R."/>
            <person name="Araujo J.M."/>
            <person name="Araujo W.L."/>
        </authorList>
    </citation>
    <scope>NUCLEOTIDE SEQUENCE [LARGE SCALE GENOMIC DNA]</scope>
    <source>
        <strain evidence="1 2">SR1.6/6</strain>
    </source>
</reference>
<dbReference type="KEGG" id="mmes:MMSR116_29445"/>
<dbReference type="AlphaFoldDB" id="A0A6B9FU57"/>
<proteinExistence type="predicted"/>
<evidence type="ECO:0000313" key="1">
    <source>
        <dbReference type="EMBL" id="QGY05562.1"/>
    </source>
</evidence>
<sequence>MNARVPRPTKWRIAALIDTSRTVDGAFPYRHGPQGYVETIGWCGMADKDGRLIAFDTPEEAEAWIDERKALA</sequence>
<dbReference type="EMBL" id="CP043538">
    <property type="protein sequence ID" value="QGY05562.1"/>
    <property type="molecule type" value="Genomic_DNA"/>
</dbReference>